<dbReference type="PANTHER" id="PTHR34075:SF5">
    <property type="entry name" value="BLR3430 PROTEIN"/>
    <property type="match status" value="1"/>
</dbReference>
<evidence type="ECO:0000313" key="3">
    <source>
        <dbReference type="EMBL" id="PQP16082.1"/>
    </source>
</evidence>
<dbReference type="AlphaFoldDB" id="A0A2S8INW4"/>
<dbReference type="Pfam" id="PF01796">
    <property type="entry name" value="OB_ChsH2_C"/>
    <property type="match status" value="1"/>
</dbReference>
<dbReference type="SUPFAM" id="SSF50249">
    <property type="entry name" value="Nucleic acid-binding proteins"/>
    <property type="match status" value="1"/>
</dbReference>
<evidence type="ECO:0000259" key="2">
    <source>
        <dbReference type="Pfam" id="PF12172"/>
    </source>
</evidence>
<feature type="domain" description="ChsH2 C-terminal OB-fold" evidence="1">
    <location>
        <begin position="54"/>
        <end position="115"/>
    </location>
</feature>
<dbReference type="InterPro" id="IPR022002">
    <property type="entry name" value="ChsH2_Znr"/>
</dbReference>
<comment type="caution">
    <text evidence="3">The sequence shown here is derived from an EMBL/GenBank/DDBJ whole genome shotgun (WGS) entry which is preliminary data.</text>
</comment>
<dbReference type="InterPro" id="IPR012340">
    <property type="entry name" value="NA-bd_OB-fold"/>
</dbReference>
<evidence type="ECO:0008006" key="5">
    <source>
        <dbReference type="Google" id="ProtNLM"/>
    </source>
</evidence>
<sequence>MTGSYGDRESASWWQALERQQLQVQQCTCGALRWAPRALCNECGSFDWEWFTTDGAGTVVTWTATHRAFTPGTVVPFVVVLVRLDAGENLLIPGGWTGDEHGSDLTVGLQVVAEFTSPDLRDGNPSTLIRWTRRNQAN</sequence>
<protein>
    <recommendedName>
        <fullName evidence="5">DUF35 domain-containing protein</fullName>
    </recommendedName>
</protein>
<gene>
    <name evidence="3" type="ORF">C5613_36980</name>
</gene>
<dbReference type="Pfam" id="PF12172">
    <property type="entry name" value="zf-ChsH2"/>
    <property type="match status" value="1"/>
</dbReference>
<feature type="domain" description="ChsH2 rubredoxin-like zinc ribbon" evidence="2">
    <location>
        <begin position="14"/>
        <end position="49"/>
    </location>
</feature>
<proteinExistence type="predicted"/>
<evidence type="ECO:0000259" key="1">
    <source>
        <dbReference type="Pfam" id="PF01796"/>
    </source>
</evidence>
<organism evidence="3 4">
    <name type="scientific">Rhodococcus opacus</name>
    <name type="common">Nocardia opaca</name>
    <dbReference type="NCBI Taxonomy" id="37919"/>
    <lineage>
        <taxon>Bacteria</taxon>
        <taxon>Bacillati</taxon>
        <taxon>Actinomycetota</taxon>
        <taxon>Actinomycetes</taxon>
        <taxon>Mycobacteriales</taxon>
        <taxon>Nocardiaceae</taxon>
        <taxon>Rhodococcus</taxon>
    </lineage>
</organism>
<reference evidence="4" key="1">
    <citation type="submission" date="2018-02" db="EMBL/GenBank/DDBJ databases">
        <title>Draft genome sequencing of Rhodococcus opacus KU647198.</title>
        <authorList>
            <person name="Zheng B.-X."/>
        </authorList>
    </citation>
    <scope>NUCLEOTIDE SEQUENCE [LARGE SCALE GENOMIC DNA]</scope>
    <source>
        <strain evidence="4">04-OD7</strain>
    </source>
</reference>
<dbReference type="Proteomes" id="UP000239290">
    <property type="component" value="Unassembled WGS sequence"/>
</dbReference>
<dbReference type="InterPro" id="IPR002878">
    <property type="entry name" value="ChsH2_C"/>
</dbReference>
<dbReference type="InterPro" id="IPR052513">
    <property type="entry name" value="Thioester_dehydratase-like"/>
</dbReference>
<dbReference type="PANTHER" id="PTHR34075">
    <property type="entry name" value="BLR3430 PROTEIN"/>
    <property type="match status" value="1"/>
</dbReference>
<accession>A0A2S8INW4</accession>
<name>A0A2S8INW4_RHOOP</name>
<dbReference type="EMBL" id="PUIO01000067">
    <property type="protein sequence ID" value="PQP16082.1"/>
    <property type="molecule type" value="Genomic_DNA"/>
</dbReference>
<evidence type="ECO:0000313" key="4">
    <source>
        <dbReference type="Proteomes" id="UP000239290"/>
    </source>
</evidence>
<dbReference type="RefSeq" id="WP_105422272.1">
    <property type="nucleotide sequence ID" value="NZ_PUIO01000067.1"/>
</dbReference>